<keyword evidence="2 3" id="KW-0067">ATP-binding</keyword>
<dbReference type="InterPro" id="IPR004821">
    <property type="entry name" value="Cyt_trans-like"/>
</dbReference>
<dbReference type="GO" id="GO:0016829">
    <property type="term" value="F:lyase activity"/>
    <property type="evidence" value="ECO:0007669"/>
    <property type="project" value="UniProtKB-KW"/>
</dbReference>
<reference evidence="5 6" key="1">
    <citation type="submission" date="2018-03" db="EMBL/GenBank/DDBJ databases">
        <title>Genome sequence of Clostridium liquoris DSM 100320.</title>
        <authorList>
            <person name="Poehlein A."/>
            <person name="Daniel R."/>
        </authorList>
    </citation>
    <scope>NUCLEOTIDE SEQUENCE [LARGE SCALE GENOMIC DNA]</scope>
    <source>
        <strain evidence="5 6">DSM 100320</strain>
    </source>
</reference>
<evidence type="ECO:0000256" key="3">
    <source>
        <dbReference type="PIRNR" id="PIRNR005751"/>
    </source>
</evidence>
<evidence type="ECO:0000259" key="4">
    <source>
        <dbReference type="SMART" id="SM00764"/>
    </source>
</evidence>
<dbReference type="RefSeq" id="WP_106062338.1">
    <property type="nucleotide sequence ID" value="NZ_PVXO01000005.1"/>
</dbReference>
<dbReference type="EMBL" id="PVXO01000005">
    <property type="protein sequence ID" value="PRR80536.1"/>
    <property type="molecule type" value="Genomic_DNA"/>
</dbReference>
<dbReference type="Gene3D" id="3.40.50.620">
    <property type="entry name" value="HUPs"/>
    <property type="match status" value="1"/>
</dbReference>
<dbReference type="PANTHER" id="PTHR40599:SF1">
    <property type="entry name" value="[CITRATE [PRO-3S]-LYASE] LIGASE"/>
    <property type="match status" value="1"/>
</dbReference>
<dbReference type="CDD" id="cd02169">
    <property type="entry name" value="Citrate_lyase_ligase"/>
    <property type="match status" value="1"/>
</dbReference>
<dbReference type="GO" id="GO:0008771">
    <property type="term" value="F:[citrate (pro-3S)-lyase] ligase activity"/>
    <property type="evidence" value="ECO:0007669"/>
    <property type="project" value="UniProtKB-EC"/>
</dbReference>
<proteinExistence type="predicted"/>
<dbReference type="SUPFAM" id="SSF52374">
    <property type="entry name" value="Nucleotidylyl transferase"/>
    <property type="match status" value="1"/>
</dbReference>
<sequence>MFGLQVKTVNLKNEEERLSVHKFLESFGLKLDDDVDYTLVIEIDGNIKATCSKAKNIFKCFAVSDDLRGENVTSTLISALIDKLFEEGMYHSFIFTKPDKIKVFTSLNFKPIYEAHDAVFLEYGIYDINKALDKMGKDYEINSDNEKGALVMNCNPFTYGHRYLIEEASKQCKEVIVFIVEEDKSLFPFGERYKLVKEGTKDLSNVKVVPGGEYIISSATFPTYFIRQEDVRLKAYAEIDAGIFGKYFGPKFNITKRFVGEEPYCIVTNAYNETLKEVLPKHGMELIEIKRKEYNGSFISASKVRELIKNNNLEEVKNVVPEVTWKFLNSQKGKEIAEKIKKSNSPH</sequence>
<comment type="function">
    <text evidence="3">Acetylation of prosthetic group (2-(5''-phosphoribosyl)-3'-dephosphocoenzyme-A) of the gamma subunit of citrate lyase.</text>
</comment>
<gene>
    <name evidence="5" type="primary">citC</name>
    <name evidence="5" type="ORF">CLLI_01090</name>
</gene>
<dbReference type="AlphaFoldDB" id="A0A2T0B9G2"/>
<dbReference type="PIRSF" id="PIRSF005751">
    <property type="entry name" value="Acet_citr_lig"/>
    <property type="match status" value="1"/>
</dbReference>
<dbReference type="Proteomes" id="UP000239706">
    <property type="component" value="Unassembled WGS sequence"/>
</dbReference>
<dbReference type="SMART" id="SM00764">
    <property type="entry name" value="Citrate_ly_lig"/>
    <property type="match status" value="1"/>
</dbReference>
<keyword evidence="1 3" id="KW-0547">Nucleotide-binding</keyword>
<protein>
    <recommendedName>
        <fullName evidence="3">[Citrate [pro-3S]-lyase] ligase</fullName>
        <ecNumber evidence="3">6.2.1.22</ecNumber>
    </recommendedName>
</protein>
<dbReference type="InterPro" id="IPR014729">
    <property type="entry name" value="Rossmann-like_a/b/a_fold"/>
</dbReference>
<dbReference type="InterPro" id="IPR016181">
    <property type="entry name" value="Acyl_CoA_acyltransferase"/>
</dbReference>
<keyword evidence="3 5" id="KW-0436">Ligase</keyword>
<organism evidence="5 6">
    <name type="scientific">Clostridium liquoris</name>
    <dbReference type="NCBI Taxonomy" id="1289519"/>
    <lineage>
        <taxon>Bacteria</taxon>
        <taxon>Bacillati</taxon>
        <taxon>Bacillota</taxon>
        <taxon>Clostridia</taxon>
        <taxon>Eubacteriales</taxon>
        <taxon>Clostridiaceae</taxon>
        <taxon>Clostridium</taxon>
    </lineage>
</organism>
<accession>A0A2T0B9G2</accession>
<dbReference type="NCBIfam" id="TIGR00125">
    <property type="entry name" value="cyt_tran_rel"/>
    <property type="match status" value="1"/>
</dbReference>
<keyword evidence="5" id="KW-0456">Lyase</keyword>
<evidence type="ECO:0000313" key="6">
    <source>
        <dbReference type="Proteomes" id="UP000239706"/>
    </source>
</evidence>
<dbReference type="Gene3D" id="3.40.630.30">
    <property type="match status" value="1"/>
</dbReference>
<dbReference type="SUPFAM" id="SSF55729">
    <property type="entry name" value="Acyl-CoA N-acyltransferases (Nat)"/>
    <property type="match status" value="1"/>
</dbReference>
<dbReference type="PANTHER" id="PTHR40599">
    <property type="entry name" value="[CITRATE [PRO-3S]-LYASE] LIGASE"/>
    <property type="match status" value="1"/>
</dbReference>
<evidence type="ECO:0000256" key="2">
    <source>
        <dbReference type="ARBA" id="ARBA00022840"/>
    </source>
</evidence>
<comment type="catalytic activity">
    <reaction evidence="3">
        <text>holo-[citrate lyase ACP] + acetate + ATP = acetyl-[citrate lyase ACP] + AMP + diphosphate</text>
        <dbReference type="Rhea" id="RHEA:23788"/>
        <dbReference type="Rhea" id="RHEA-COMP:10158"/>
        <dbReference type="Rhea" id="RHEA-COMP:13710"/>
        <dbReference type="ChEBI" id="CHEBI:30089"/>
        <dbReference type="ChEBI" id="CHEBI:30616"/>
        <dbReference type="ChEBI" id="CHEBI:33019"/>
        <dbReference type="ChEBI" id="CHEBI:82683"/>
        <dbReference type="ChEBI" id="CHEBI:137976"/>
        <dbReference type="ChEBI" id="CHEBI:456215"/>
        <dbReference type="EC" id="6.2.1.22"/>
    </reaction>
</comment>
<name>A0A2T0B9G2_9CLOT</name>
<evidence type="ECO:0000256" key="1">
    <source>
        <dbReference type="ARBA" id="ARBA00022741"/>
    </source>
</evidence>
<feature type="domain" description="Citrate lyase ligase C-terminal" evidence="4">
    <location>
        <begin position="147"/>
        <end position="328"/>
    </location>
</feature>
<dbReference type="Pfam" id="PF08218">
    <property type="entry name" value="Citrate_ly_lig"/>
    <property type="match status" value="1"/>
</dbReference>
<dbReference type="OrthoDB" id="9779753at2"/>
<dbReference type="EC" id="6.2.1.22" evidence="3"/>
<keyword evidence="6" id="KW-1185">Reference proteome</keyword>
<dbReference type="InterPro" id="IPR005216">
    <property type="entry name" value="Citrate_lyase_ligase"/>
</dbReference>
<evidence type="ECO:0000313" key="5">
    <source>
        <dbReference type="EMBL" id="PRR80536.1"/>
    </source>
</evidence>
<comment type="caution">
    <text evidence="5">The sequence shown here is derived from an EMBL/GenBank/DDBJ whole genome shotgun (WGS) entry which is preliminary data.</text>
</comment>
<dbReference type="NCBIfam" id="TIGR00124">
    <property type="entry name" value="cit_ly_ligase"/>
    <property type="match status" value="1"/>
</dbReference>
<dbReference type="InterPro" id="IPR013166">
    <property type="entry name" value="Citrate_lyase_ligase_C"/>
</dbReference>
<dbReference type="GO" id="GO:0005524">
    <property type="term" value="F:ATP binding"/>
    <property type="evidence" value="ECO:0007669"/>
    <property type="project" value="UniProtKB-UniRule"/>
</dbReference>